<keyword evidence="3" id="KW-1185">Reference proteome</keyword>
<dbReference type="EMBL" id="WJYA01000007">
    <property type="protein sequence ID" value="MTE27674.1"/>
    <property type="molecule type" value="Genomic_DNA"/>
</dbReference>
<evidence type="ECO:0000256" key="1">
    <source>
        <dbReference type="SAM" id="Coils"/>
    </source>
</evidence>
<keyword evidence="1" id="KW-0175">Coiled coil</keyword>
<protein>
    <submittedName>
        <fullName evidence="2">DUF4878 domain-containing protein</fullName>
    </submittedName>
</protein>
<sequence>MIKNYIFVLFTLLILISCGKSKEEIELEKAKIELEKTKLELAEKTKKEEENKVKEKKAELNKIHEQKVNVGKRKKITELNLMLQKLPQAIEKAEQNIREINQFKIGRSSSTKEKQLQEAKTQLREIRDYGEKIKNEIAQLEYHKTFDFQKDPASVMKYIFESAKKGDFSNFRNLCDPYGENDSDVNQICYAEMLMEKKQADLKREFENGRVIGKAKINGDKAEVEFAFGASANRLEKMKMIKRNGLWYLGAF</sequence>
<reference evidence="2 3" key="1">
    <citation type="submission" date="2019-11" db="EMBL/GenBank/DDBJ databases">
        <title>Winogradskyella ouciana sp. nov., isolated from the hadal seawater of the Mariana Trench.</title>
        <authorList>
            <person name="Liu R."/>
        </authorList>
    </citation>
    <scope>NUCLEOTIDE SEQUENCE [LARGE SCALE GENOMIC DNA]</scope>
    <source>
        <strain evidence="2 3">ZXX205</strain>
    </source>
</reference>
<dbReference type="AlphaFoldDB" id="A0A7K1GGS2"/>
<proteinExistence type="predicted"/>
<feature type="coiled-coil region" evidence="1">
    <location>
        <begin position="20"/>
        <end position="136"/>
    </location>
</feature>
<evidence type="ECO:0000313" key="2">
    <source>
        <dbReference type="EMBL" id="MTE27674.1"/>
    </source>
</evidence>
<dbReference type="PROSITE" id="PS51257">
    <property type="entry name" value="PROKAR_LIPOPROTEIN"/>
    <property type="match status" value="1"/>
</dbReference>
<dbReference type="Proteomes" id="UP000447545">
    <property type="component" value="Unassembled WGS sequence"/>
</dbReference>
<organism evidence="2 3">
    <name type="scientific">Winogradskyella ouciana</name>
    <dbReference type="NCBI Taxonomy" id="2608631"/>
    <lineage>
        <taxon>Bacteria</taxon>
        <taxon>Pseudomonadati</taxon>
        <taxon>Bacteroidota</taxon>
        <taxon>Flavobacteriia</taxon>
        <taxon>Flavobacteriales</taxon>
        <taxon>Flavobacteriaceae</taxon>
        <taxon>Winogradskyella</taxon>
    </lineage>
</organism>
<dbReference type="Gene3D" id="3.10.450.50">
    <property type="match status" value="1"/>
</dbReference>
<evidence type="ECO:0000313" key="3">
    <source>
        <dbReference type="Proteomes" id="UP000447545"/>
    </source>
</evidence>
<gene>
    <name evidence="2" type="ORF">F1003_12085</name>
</gene>
<accession>A0A7K1GGS2</accession>
<dbReference type="RefSeq" id="WP_155089696.1">
    <property type="nucleotide sequence ID" value="NZ_WJYA01000007.1"/>
</dbReference>
<name>A0A7K1GGS2_9FLAO</name>
<comment type="caution">
    <text evidence="2">The sequence shown here is derived from an EMBL/GenBank/DDBJ whole genome shotgun (WGS) entry which is preliminary data.</text>
</comment>